<evidence type="ECO:0000256" key="1">
    <source>
        <dbReference type="SAM" id="MobiDB-lite"/>
    </source>
</evidence>
<keyword evidence="3" id="KW-1185">Reference proteome</keyword>
<reference evidence="2 3" key="1">
    <citation type="submission" date="2021-03" db="EMBL/GenBank/DDBJ databases">
        <authorList>
            <person name="Lee D.-H."/>
        </authorList>
    </citation>
    <scope>NUCLEOTIDE SEQUENCE [LARGE SCALE GENOMIC DNA]</scope>
    <source>
        <strain evidence="2 3">MMS20-R2-23</strain>
    </source>
</reference>
<evidence type="ECO:0000313" key="3">
    <source>
        <dbReference type="Proteomes" id="UP000671399"/>
    </source>
</evidence>
<name>A0ABS3VF86_9ACTN</name>
<organism evidence="2 3">
    <name type="scientific">Micromonospora antibiotica</name>
    <dbReference type="NCBI Taxonomy" id="2807623"/>
    <lineage>
        <taxon>Bacteria</taxon>
        <taxon>Bacillati</taxon>
        <taxon>Actinomycetota</taxon>
        <taxon>Actinomycetes</taxon>
        <taxon>Micromonosporales</taxon>
        <taxon>Micromonosporaceae</taxon>
        <taxon>Micromonospora</taxon>
    </lineage>
</organism>
<gene>
    <name evidence="2" type="ORF">JQN83_26305</name>
</gene>
<sequence>MLVEKRRPGLPHRRLADDVPAASTVNRDQQAGVGVEIRNIDGRPHTDIAGAAELTGRSQQTVRLKTSPKARAQGSGWPAPTLQGKKAWFAVEDLEHVRDVVIPRLAELHRARVHHVSLEGDPDALISATEFREIIDQQNWGWGKYVELSKAAWECGEDGYLPLPDKQEPAPVQGVVRYWRRHRVQEWVNSRPGKVAGVATPEPPTRSPDGTP</sequence>
<comment type="caution">
    <text evidence="2">The sequence shown here is derived from an EMBL/GenBank/DDBJ whole genome shotgun (WGS) entry which is preliminary data.</text>
</comment>
<proteinExistence type="predicted"/>
<dbReference type="EMBL" id="JAGFWR010000022">
    <property type="protein sequence ID" value="MBO4164300.1"/>
    <property type="molecule type" value="Genomic_DNA"/>
</dbReference>
<evidence type="ECO:0000313" key="2">
    <source>
        <dbReference type="EMBL" id="MBO4164300.1"/>
    </source>
</evidence>
<feature type="compositionally biased region" description="Pro residues" evidence="1">
    <location>
        <begin position="201"/>
        <end position="212"/>
    </location>
</feature>
<dbReference type="RefSeq" id="WP_208569827.1">
    <property type="nucleotide sequence ID" value="NZ_JAGFWR010000022.1"/>
</dbReference>
<protein>
    <submittedName>
        <fullName evidence="2">Uncharacterized protein</fullName>
    </submittedName>
</protein>
<dbReference type="Proteomes" id="UP000671399">
    <property type="component" value="Unassembled WGS sequence"/>
</dbReference>
<accession>A0ABS3VF86</accession>
<feature type="region of interest" description="Disordered" evidence="1">
    <location>
        <begin position="190"/>
        <end position="212"/>
    </location>
</feature>